<dbReference type="GO" id="GO:0016705">
    <property type="term" value="F:oxidoreductase activity, acting on paired donors, with incorporation or reduction of molecular oxygen"/>
    <property type="evidence" value="ECO:0007669"/>
    <property type="project" value="InterPro"/>
</dbReference>
<dbReference type="InterPro" id="IPR002401">
    <property type="entry name" value="Cyt_P450_E_grp-I"/>
</dbReference>
<dbReference type="GO" id="GO:0005506">
    <property type="term" value="F:iron ion binding"/>
    <property type="evidence" value="ECO:0007669"/>
    <property type="project" value="InterPro"/>
</dbReference>
<dbReference type="Pfam" id="PF00067">
    <property type="entry name" value="p450"/>
    <property type="match status" value="2"/>
</dbReference>
<evidence type="ECO:0000256" key="1">
    <source>
        <dbReference type="ARBA" id="ARBA00010617"/>
    </source>
</evidence>
<dbReference type="PRINTS" id="PR00463">
    <property type="entry name" value="EP450I"/>
</dbReference>
<dbReference type="InterPro" id="IPR050121">
    <property type="entry name" value="Cytochrome_P450_monoxygenase"/>
</dbReference>
<keyword evidence="4" id="KW-1185">Reference proteome</keyword>
<dbReference type="Proteomes" id="UP000268162">
    <property type="component" value="Unassembled WGS sequence"/>
</dbReference>
<dbReference type="SUPFAM" id="SSF48264">
    <property type="entry name" value="Cytochrome P450"/>
    <property type="match status" value="1"/>
</dbReference>
<evidence type="ECO:0000313" key="3">
    <source>
        <dbReference type="EMBL" id="RKP35517.1"/>
    </source>
</evidence>
<gene>
    <name evidence="3" type="ORF">BJ085DRAFT_40831</name>
</gene>
<dbReference type="InterPro" id="IPR036396">
    <property type="entry name" value="Cyt_P450_sf"/>
</dbReference>
<dbReference type="STRING" id="215637.A0A4P9ZQA1"/>
<keyword evidence="2" id="KW-0349">Heme</keyword>
<organism evidence="3 4">
    <name type="scientific">Dimargaris cristalligena</name>
    <dbReference type="NCBI Taxonomy" id="215637"/>
    <lineage>
        <taxon>Eukaryota</taxon>
        <taxon>Fungi</taxon>
        <taxon>Fungi incertae sedis</taxon>
        <taxon>Zoopagomycota</taxon>
        <taxon>Kickxellomycotina</taxon>
        <taxon>Dimargaritomycetes</taxon>
        <taxon>Dimargaritales</taxon>
        <taxon>Dimargaritaceae</taxon>
        <taxon>Dimargaris</taxon>
    </lineage>
</organism>
<name>A0A4P9ZQA1_9FUNG</name>
<dbReference type="Gene3D" id="1.10.630.10">
    <property type="entry name" value="Cytochrome P450"/>
    <property type="match status" value="1"/>
</dbReference>
<evidence type="ECO:0000256" key="2">
    <source>
        <dbReference type="PIRSR" id="PIRSR602401-1"/>
    </source>
</evidence>
<dbReference type="GO" id="GO:0020037">
    <property type="term" value="F:heme binding"/>
    <property type="evidence" value="ECO:0007669"/>
    <property type="project" value="InterPro"/>
</dbReference>
<comment type="cofactor">
    <cofactor evidence="2">
        <name>heme</name>
        <dbReference type="ChEBI" id="CHEBI:30413"/>
    </cofactor>
</comment>
<feature type="binding site" description="axial binding residue" evidence="2">
    <location>
        <position position="291"/>
    </location>
    <ligand>
        <name>heme</name>
        <dbReference type="ChEBI" id="CHEBI:30413"/>
    </ligand>
    <ligandPart>
        <name>Fe</name>
        <dbReference type="ChEBI" id="CHEBI:18248"/>
    </ligandPart>
</feature>
<proteinExistence type="inferred from homology"/>
<dbReference type="AlphaFoldDB" id="A0A4P9ZQA1"/>
<dbReference type="EMBL" id="ML002850">
    <property type="protein sequence ID" value="RKP35517.1"/>
    <property type="molecule type" value="Genomic_DNA"/>
</dbReference>
<dbReference type="GO" id="GO:0004497">
    <property type="term" value="F:monooxygenase activity"/>
    <property type="evidence" value="ECO:0007669"/>
    <property type="project" value="InterPro"/>
</dbReference>
<reference evidence="4" key="1">
    <citation type="journal article" date="2018" name="Nat. Microbiol.">
        <title>Leveraging single-cell genomics to expand the fungal tree of life.</title>
        <authorList>
            <person name="Ahrendt S.R."/>
            <person name="Quandt C.A."/>
            <person name="Ciobanu D."/>
            <person name="Clum A."/>
            <person name="Salamov A."/>
            <person name="Andreopoulos B."/>
            <person name="Cheng J.F."/>
            <person name="Woyke T."/>
            <person name="Pelin A."/>
            <person name="Henrissat B."/>
            <person name="Reynolds N.K."/>
            <person name="Benny G.L."/>
            <person name="Smith M.E."/>
            <person name="James T.Y."/>
            <person name="Grigoriev I.V."/>
        </authorList>
    </citation>
    <scope>NUCLEOTIDE SEQUENCE [LARGE SCALE GENOMIC DNA]</scope>
    <source>
        <strain evidence="4">RSA 468</strain>
    </source>
</reference>
<dbReference type="PANTHER" id="PTHR24305:SF166">
    <property type="entry name" value="CYTOCHROME P450 12A4, MITOCHONDRIAL-RELATED"/>
    <property type="match status" value="1"/>
</dbReference>
<accession>A0A4P9ZQA1</accession>
<dbReference type="PRINTS" id="PR00385">
    <property type="entry name" value="P450"/>
</dbReference>
<evidence type="ECO:0000313" key="4">
    <source>
        <dbReference type="Proteomes" id="UP000268162"/>
    </source>
</evidence>
<sequence>MTLDVLGFEIFGVDFHVTSDKPSAFYNLYSEIISEVLNPLYLVLPIVNRLPWPARLRSLRKIAEFEALLADTIVTKSREMSQDADGGAHVMHSIDIITSLTKGLGEGAESLSTKEIRDGVNNLLFAGHDTTANALSFLLCHMAIYKDIQVKARNEVLRAIDAMPDTADPWAAFGDDQLAALPYCFNVIRESMRHEPVISCLTNRKLRGAYQYGDYVLPPGTKVGVHIYDLQHSPDYWGGSSVGGYDRGNDTGDRECDLDAFRPERFEAGPRRGKPDGVVAWIPFAMGSHQCVGMQFALREIRTAFAMLLYHYEWHLPKHSIHHNGLKTRLAPVTSAKNLQLCFIRRTII</sequence>
<protein>
    <submittedName>
        <fullName evidence="3">Cytochrome P450</fullName>
    </submittedName>
</protein>
<keyword evidence="2" id="KW-0408">Iron</keyword>
<dbReference type="PANTHER" id="PTHR24305">
    <property type="entry name" value="CYTOCHROME P450"/>
    <property type="match status" value="1"/>
</dbReference>
<dbReference type="InterPro" id="IPR001128">
    <property type="entry name" value="Cyt_P450"/>
</dbReference>
<keyword evidence="2" id="KW-0479">Metal-binding</keyword>
<comment type="similarity">
    <text evidence="1">Belongs to the cytochrome P450 family.</text>
</comment>